<evidence type="ECO:0000313" key="3">
    <source>
        <dbReference type="Proteomes" id="UP000615326"/>
    </source>
</evidence>
<proteinExistence type="predicted"/>
<protein>
    <submittedName>
        <fullName evidence="2">Rrf2 family transcriptional regulator</fullName>
    </submittedName>
</protein>
<dbReference type="InterPro" id="IPR000944">
    <property type="entry name" value="Tscrpt_reg_Rrf2"/>
</dbReference>
<organism evidence="2 3">
    <name type="scientific">Acetobacter fallax</name>
    <dbReference type="NCBI Taxonomy" id="1737473"/>
    <lineage>
        <taxon>Bacteria</taxon>
        <taxon>Pseudomonadati</taxon>
        <taxon>Pseudomonadota</taxon>
        <taxon>Alphaproteobacteria</taxon>
        <taxon>Acetobacterales</taxon>
        <taxon>Acetobacteraceae</taxon>
        <taxon>Acetobacter</taxon>
    </lineage>
</organism>
<dbReference type="InterPro" id="IPR036388">
    <property type="entry name" value="WH-like_DNA-bd_sf"/>
</dbReference>
<dbReference type="EMBL" id="WOSW01000003">
    <property type="protein sequence ID" value="NHO31645.1"/>
    <property type="molecule type" value="Genomic_DNA"/>
</dbReference>
<dbReference type="InterPro" id="IPR036390">
    <property type="entry name" value="WH_DNA-bd_sf"/>
</dbReference>
<evidence type="ECO:0000313" key="2">
    <source>
        <dbReference type="EMBL" id="NHO31645.1"/>
    </source>
</evidence>
<keyword evidence="1" id="KW-0238">DNA-binding</keyword>
<evidence type="ECO:0000256" key="1">
    <source>
        <dbReference type="ARBA" id="ARBA00023125"/>
    </source>
</evidence>
<comment type="caution">
    <text evidence="2">The sequence shown here is derived from an EMBL/GenBank/DDBJ whole genome shotgun (WGS) entry which is preliminary data.</text>
</comment>
<dbReference type="SUPFAM" id="SSF46785">
    <property type="entry name" value="Winged helix' DNA-binding domain"/>
    <property type="match status" value="1"/>
</dbReference>
<dbReference type="PANTHER" id="PTHR33221:SF4">
    <property type="entry name" value="HTH-TYPE TRANSCRIPTIONAL REPRESSOR NSRR"/>
    <property type="match status" value="1"/>
</dbReference>
<dbReference type="Pfam" id="PF02082">
    <property type="entry name" value="Rrf2"/>
    <property type="match status" value="1"/>
</dbReference>
<name>A0ABX0K5I3_9PROT</name>
<gene>
    <name evidence="2" type="ORF">GOB84_03550</name>
</gene>
<dbReference type="PROSITE" id="PS51197">
    <property type="entry name" value="HTH_RRF2_2"/>
    <property type="match status" value="1"/>
</dbReference>
<reference evidence="2 3" key="1">
    <citation type="journal article" date="2020" name="Int. J. Syst. Evol. Microbiol.">
        <title>Novel acetic acid bacteria from cider fermentations: Acetobacter conturbans sp. nov. and Acetobacter fallax sp. nov.</title>
        <authorList>
            <person name="Sombolestani A.S."/>
            <person name="Cleenwerck I."/>
            <person name="Cnockaert M."/>
            <person name="Borremans W."/>
            <person name="Wieme A.D."/>
            <person name="De Vuyst L."/>
            <person name="Vandamme P."/>
        </authorList>
    </citation>
    <scope>NUCLEOTIDE SEQUENCE [LARGE SCALE GENOMIC DNA]</scope>
    <source>
        <strain evidence="2 3">LMG 1637</strain>
    </source>
</reference>
<keyword evidence="3" id="KW-1185">Reference proteome</keyword>
<dbReference type="Gene3D" id="1.10.10.10">
    <property type="entry name" value="Winged helix-like DNA-binding domain superfamily/Winged helix DNA-binding domain"/>
    <property type="match status" value="1"/>
</dbReference>
<dbReference type="NCBIfam" id="TIGR00738">
    <property type="entry name" value="rrf2_super"/>
    <property type="match status" value="1"/>
</dbReference>
<dbReference type="RefSeq" id="WP_173576231.1">
    <property type="nucleotide sequence ID" value="NZ_WOSW01000003.1"/>
</dbReference>
<dbReference type="Proteomes" id="UP000615326">
    <property type="component" value="Unassembled WGS sequence"/>
</dbReference>
<dbReference type="PANTHER" id="PTHR33221">
    <property type="entry name" value="WINGED HELIX-TURN-HELIX TRANSCRIPTIONAL REGULATOR, RRF2 FAMILY"/>
    <property type="match status" value="1"/>
</dbReference>
<accession>A0ABX0K5I3</accession>
<sequence>MRLTLHTDYALRSLVYLGTVPDRLCSIREIAHAYDISENHLVKIIHRLGLAGFVKTTRGRKGGLRLARAPDQIRLGDVVRSTEEDMALVSCMQLSDETPLCALCRLMPDCHLKGVLNEALAAFMAVMDQRTLADVIQDFERTKLSENLIAPKLRLD</sequence>